<keyword evidence="2" id="KW-1185">Reference proteome</keyword>
<accession>A0A3M7SY70</accession>
<dbReference type="EMBL" id="REGN01000608">
    <property type="protein sequence ID" value="RNA40667.1"/>
    <property type="molecule type" value="Genomic_DNA"/>
</dbReference>
<evidence type="ECO:0008006" key="3">
    <source>
        <dbReference type="Google" id="ProtNLM"/>
    </source>
</evidence>
<comment type="caution">
    <text evidence="1">The sequence shown here is derived from an EMBL/GenBank/DDBJ whole genome shotgun (WGS) entry which is preliminary data.</text>
</comment>
<evidence type="ECO:0000313" key="1">
    <source>
        <dbReference type="EMBL" id="RNA40667.1"/>
    </source>
</evidence>
<protein>
    <recommendedName>
        <fullName evidence="3">Reverse transcriptase domain-containing protein</fullName>
    </recommendedName>
</protein>
<gene>
    <name evidence="1" type="ORF">BpHYR1_023156</name>
</gene>
<name>A0A3M7SY70_BRAPC</name>
<evidence type="ECO:0000313" key="2">
    <source>
        <dbReference type="Proteomes" id="UP000276133"/>
    </source>
</evidence>
<reference evidence="1 2" key="1">
    <citation type="journal article" date="2018" name="Sci. Rep.">
        <title>Genomic signatures of local adaptation to the degree of environmental predictability in rotifers.</title>
        <authorList>
            <person name="Franch-Gras L."/>
            <person name="Hahn C."/>
            <person name="Garcia-Roger E.M."/>
            <person name="Carmona M.J."/>
            <person name="Serra M."/>
            <person name="Gomez A."/>
        </authorList>
    </citation>
    <scope>NUCLEOTIDE SEQUENCE [LARGE SCALE GENOMIC DNA]</scope>
    <source>
        <strain evidence="1">HYR1</strain>
    </source>
</reference>
<proteinExistence type="predicted"/>
<dbReference type="OrthoDB" id="9909228at2759"/>
<organism evidence="1 2">
    <name type="scientific">Brachionus plicatilis</name>
    <name type="common">Marine rotifer</name>
    <name type="synonym">Brachionus muelleri</name>
    <dbReference type="NCBI Taxonomy" id="10195"/>
    <lineage>
        <taxon>Eukaryota</taxon>
        <taxon>Metazoa</taxon>
        <taxon>Spiralia</taxon>
        <taxon>Gnathifera</taxon>
        <taxon>Rotifera</taxon>
        <taxon>Eurotatoria</taxon>
        <taxon>Monogononta</taxon>
        <taxon>Pseudotrocha</taxon>
        <taxon>Ploima</taxon>
        <taxon>Brachionidae</taxon>
        <taxon>Brachionus</taxon>
    </lineage>
</organism>
<dbReference type="Proteomes" id="UP000276133">
    <property type="component" value="Unassembled WGS sequence"/>
</dbReference>
<dbReference type="AlphaFoldDB" id="A0A3M7SY70"/>
<sequence>MNWITIPFTQRLHFSKVLNLVIETSIIQNFLIRLQQSRKFSANGLISSKIPIESQYEVRKTRDQKFFKYNEKVFYHKIKDKSSIKSDNFTVNIPNCDALYRFFKLIRANIDPEIRLKPLKIQECDKIIALEHLNNKNFYLKMKIDPKLETINCLYISNFRLLIDILLQPHVKNFSNSQNLIQELEKITFNRDSALYSCDFESLYTNIDLDIALRIITDFMKDKLNVLPWGPSVGQLLLIDGIKPPRTYF</sequence>